<proteinExistence type="predicted"/>
<dbReference type="Proteomes" id="UP000248146">
    <property type="component" value="Unassembled WGS sequence"/>
</dbReference>
<comment type="caution">
    <text evidence="1">The sequence shown here is derived from an EMBL/GenBank/DDBJ whole genome shotgun (WGS) entry which is preliminary data.</text>
</comment>
<dbReference type="EMBL" id="QJRX01000002">
    <property type="protein sequence ID" value="PYC28434.1"/>
    <property type="molecule type" value="Genomic_DNA"/>
</dbReference>
<sequence>MPPIIVDNAIIEIISPVLRDGQHKWKGIYDKKTISFEMADREFRSDVLGEKISFKHGTFIEAELIISKELDEAGDIKITNHAVKTVIRKFDGSSTIETSQGKRYLANKRAAESQTDMFD</sequence>
<accession>A0A2V4LCR7</accession>
<dbReference type="AlphaFoldDB" id="A0A2V4LCR7"/>
<protein>
    <submittedName>
        <fullName evidence="1">Uncharacterized protein</fullName>
    </submittedName>
</protein>
<organism evidence="1 2">
    <name type="scientific">Aquipseudomonas alcaligenes</name>
    <name type="common">Pseudomonas alcaligenes</name>
    <dbReference type="NCBI Taxonomy" id="43263"/>
    <lineage>
        <taxon>Bacteria</taxon>
        <taxon>Pseudomonadati</taxon>
        <taxon>Pseudomonadota</taxon>
        <taxon>Gammaproteobacteria</taxon>
        <taxon>Pseudomonadales</taxon>
        <taxon>Pseudomonadaceae</taxon>
        <taxon>Aquipseudomonas</taxon>
    </lineage>
</organism>
<reference evidence="1 2" key="1">
    <citation type="submission" date="2018-06" db="EMBL/GenBank/DDBJ databases">
        <title>Pseudomonas diversity within urban Lake Michigan freshwaters.</title>
        <authorList>
            <person name="Batrich M."/>
            <person name="Hatzopoulos T."/>
            <person name="Putonti C."/>
        </authorList>
    </citation>
    <scope>NUCLEOTIDE SEQUENCE [LARGE SCALE GENOMIC DNA]</scope>
    <source>
        <strain evidence="1 2">MB-090714</strain>
    </source>
</reference>
<gene>
    <name evidence="1" type="ORF">DMO17_04435</name>
</gene>
<evidence type="ECO:0000313" key="1">
    <source>
        <dbReference type="EMBL" id="PYC28434.1"/>
    </source>
</evidence>
<name>A0A2V4LCR7_AQUAC</name>
<evidence type="ECO:0000313" key="2">
    <source>
        <dbReference type="Proteomes" id="UP000248146"/>
    </source>
</evidence>